<evidence type="ECO:0000313" key="9">
    <source>
        <dbReference type="EMBL" id="QJE72538.1"/>
    </source>
</evidence>
<keyword evidence="4 6" id="KW-1133">Transmembrane helix</keyword>
<comment type="subcellular location">
    <subcellularLocation>
        <location evidence="1">Cell membrane</location>
        <topology evidence="1">Multi-pass membrane protein</topology>
    </subcellularLocation>
</comment>
<feature type="transmembrane region" description="Helical" evidence="6">
    <location>
        <begin position="21"/>
        <end position="41"/>
    </location>
</feature>
<reference evidence="9" key="1">
    <citation type="submission" date="2020-04" db="EMBL/GenBank/DDBJ databases">
        <title>A desert anoxygenic phototrophic bacterium fixes CO2 using RubisCO under aerobic conditions.</title>
        <authorList>
            <person name="Tang K."/>
        </authorList>
    </citation>
    <scope>NUCLEOTIDE SEQUENCE [LARGE SCALE GENOMIC DNA]</scope>
    <source>
        <strain evidence="9">MIMtkB3</strain>
    </source>
</reference>
<feature type="domain" description="MacB-like periplasmic core" evidence="8">
    <location>
        <begin position="20"/>
        <end position="236"/>
    </location>
</feature>
<dbReference type="Pfam" id="PF02687">
    <property type="entry name" value="FtsX"/>
    <property type="match status" value="2"/>
</dbReference>
<feature type="transmembrane region" description="Helical" evidence="6">
    <location>
        <begin position="429"/>
        <end position="452"/>
    </location>
</feature>
<evidence type="ECO:0000259" key="7">
    <source>
        <dbReference type="Pfam" id="PF02687"/>
    </source>
</evidence>
<evidence type="ECO:0000256" key="4">
    <source>
        <dbReference type="ARBA" id="ARBA00022989"/>
    </source>
</evidence>
<dbReference type="Pfam" id="PF12704">
    <property type="entry name" value="MacB_PCD"/>
    <property type="match status" value="2"/>
</dbReference>
<organism evidence="9 10">
    <name type="scientific">Aerophototrophica crusticola</name>
    <dbReference type="NCBI Taxonomy" id="1709002"/>
    <lineage>
        <taxon>Bacteria</taxon>
        <taxon>Pseudomonadati</taxon>
        <taxon>Pseudomonadota</taxon>
        <taxon>Alphaproteobacteria</taxon>
        <taxon>Rhodospirillales</taxon>
        <taxon>Rhodospirillaceae</taxon>
        <taxon>Aerophototrophica</taxon>
    </lineage>
</organism>
<evidence type="ECO:0000256" key="2">
    <source>
        <dbReference type="ARBA" id="ARBA00022475"/>
    </source>
</evidence>
<evidence type="ECO:0000256" key="5">
    <source>
        <dbReference type="ARBA" id="ARBA00023136"/>
    </source>
</evidence>
<keyword evidence="3 6" id="KW-0812">Transmembrane</keyword>
<dbReference type="PANTHER" id="PTHR30572">
    <property type="entry name" value="MEMBRANE COMPONENT OF TRANSPORTER-RELATED"/>
    <property type="match status" value="1"/>
</dbReference>
<dbReference type="InterPro" id="IPR003838">
    <property type="entry name" value="ABC3_permease_C"/>
</dbReference>
<dbReference type="Proteomes" id="UP000501891">
    <property type="component" value="Chromosome"/>
</dbReference>
<feature type="transmembrane region" description="Helical" evidence="6">
    <location>
        <begin position="385"/>
        <end position="409"/>
    </location>
</feature>
<dbReference type="AlphaFoldDB" id="A0A858R554"/>
<keyword evidence="2" id="KW-1003">Cell membrane</keyword>
<sequence length="831" mass="90456">MFRNYVTVALRNLVKHRLYSAINIVGLAVGLAACILILLFVRNELTFDRHIADAERVYQVIMRAQLPGRPADTVANTQLPMGDAMKGAFPEVELRAAMVQQNMTFRTGEKLFSETVFAADPEFLQIFDLPFLEGDRPTALEDRSGIILSEEVARKYFGDEPALGRVITVDGQHDLRVSGVFKKLPPNTHLQFDVLAPIGSPAVRNLEQTRANWGAISSTTYVKLKPGVDAADFNQRFLAWSKTAFPEIRSPNGIVKLSDIFTPSIRPLLSINTDPIATSMRQGTAMTEIYTFSAVAVLVLAIASINFMNLATARATQRAREVSVRKVVGASRAQLVTQFVSESVLLTLVGLVLAVALVELVLPAYSAFLGKELSFNFLSDPGLAAILLGLTVLVGIAGGTYPAFFLSGFKPAAVLKGASSGVGGGSGRLRMTLVVVQFAISIALMVATAIVYGQFLYAQNKDLGFDKENLVVLEGFSTRAMREKARSVAELIAKDPRVAAASATAITPGTFDENNTNVRMPGRGSSELLVVRNEPVDFDFFDTMGMKLVAGRMFDRNRGTDYVTRPEWMRPGGQRPAGTPEDFQMPAAVILNETAVKRLGFASNEAALGQTYLAGAGQGASYNFTIIGVVQDFHFRSVRDPIAPAQFYVDPVQFDAVAVRVKPGDVPGALAAIDNAWKQFFPDTPAQRVFLDDRIQQLYDQERQMATMFAAFAGLAIIIACLGLFGLASFTAERRTKEIGLRKVLGASVPDIVRLLVWQFSKPVLVANLIAWPIAWYGMGHWLQGFTYRIDMNPALFLGAGVVALAIAWLTVGLHAAKVAQAKPIKALRYE</sequence>
<feature type="transmembrane region" description="Helical" evidence="6">
    <location>
        <begin position="708"/>
        <end position="731"/>
    </location>
</feature>
<feature type="transmembrane region" description="Helical" evidence="6">
    <location>
        <begin position="752"/>
        <end position="775"/>
    </location>
</feature>
<dbReference type="PROSITE" id="PS51257">
    <property type="entry name" value="PROKAR_LIPOPROTEIN"/>
    <property type="match status" value="1"/>
</dbReference>
<dbReference type="EMBL" id="CP051775">
    <property type="protein sequence ID" value="QJE72538.1"/>
    <property type="molecule type" value="Genomic_DNA"/>
</dbReference>
<evidence type="ECO:0000313" key="10">
    <source>
        <dbReference type="Proteomes" id="UP000501891"/>
    </source>
</evidence>
<feature type="domain" description="MacB-like periplasmic core" evidence="8">
    <location>
        <begin position="439"/>
        <end position="671"/>
    </location>
</feature>
<dbReference type="PANTHER" id="PTHR30572:SF18">
    <property type="entry name" value="ABC-TYPE MACROLIDE FAMILY EXPORT SYSTEM PERMEASE COMPONENT 2"/>
    <property type="match status" value="1"/>
</dbReference>
<feature type="domain" description="ABC3 transporter permease C-terminal" evidence="7">
    <location>
        <begin position="294"/>
        <end position="408"/>
    </location>
</feature>
<keyword evidence="5 6" id="KW-0472">Membrane</keyword>
<dbReference type="InterPro" id="IPR025857">
    <property type="entry name" value="MacB_PCD"/>
</dbReference>
<evidence type="ECO:0000256" key="3">
    <source>
        <dbReference type="ARBA" id="ARBA00022692"/>
    </source>
</evidence>
<dbReference type="InterPro" id="IPR050250">
    <property type="entry name" value="Macrolide_Exporter_MacB"/>
</dbReference>
<dbReference type="GO" id="GO:0022857">
    <property type="term" value="F:transmembrane transporter activity"/>
    <property type="evidence" value="ECO:0007669"/>
    <property type="project" value="TreeGrafter"/>
</dbReference>
<feature type="transmembrane region" description="Helical" evidence="6">
    <location>
        <begin position="795"/>
        <end position="817"/>
    </location>
</feature>
<proteinExistence type="predicted"/>
<protein>
    <submittedName>
        <fullName evidence="9">FtsX-like permease family protein</fullName>
    </submittedName>
</protein>
<evidence type="ECO:0000256" key="6">
    <source>
        <dbReference type="SAM" id="Phobius"/>
    </source>
</evidence>
<feature type="transmembrane region" description="Helical" evidence="6">
    <location>
        <begin position="344"/>
        <end position="365"/>
    </location>
</feature>
<dbReference type="GO" id="GO:0005886">
    <property type="term" value="C:plasma membrane"/>
    <property type="evidence" value="ECO:0007669"/>
    <property type="project" value="UniProtKB-SubCell"/>
</dbReference>
<keyword evidence="10" id="KW-1185">Reference proteome</keyword>
<dbReference type="KEGG" id="acru:HHL28_04990"/>
<evidence type="ECO:0000256" key="1">
    <source>
        <dbReference type="ARBA" id="ARBA00004651"/>
    </source>
</evidence>
<evidence type="ECO:0000259" key="8">
    <source>
        <dbReference type="Pfam" id="PF12704"/>
    </source>
</evidence>
<feature type="domain" description="ABC3 transporter permease C-terminal" evidence="7">
    <location>
        <begin position="711"/>
        <end position="822"/>
    </location>
</feature>
<name>A0A858R554_9PROT</name>
<accession>A0A858R554</accession>
<gene>
    <name evidence="9" type="ORF">HHL28_04990</name>
</gene>
<feature type="transmembrane region" description="Helical" evidence="6">
    <location>
        <begin position="289"/>
        <end position="311"/>
    </location>
</feature>